<feature type="domain" description="Glycosyl hydrolase family 13 catalytic" evidence="2">
    <location>
        <begin position="42"/>
        <end position="359"/>
    </location>
</feature>
<reference evidence="3 4" key="1">
    <citation type="submission" date="2018-08" db="EMBL/GenBank/DDBJ databases">
        <title>A genome reference for cultivated species of the human gut microbiota.</title>
        <authorList>
            <person name="Zou Y."/>
            <person name="Xue W."/>
            <person name="Luo G."/>
        </authorList>
    </citation>
    <scope>NUCLEOTIDE SEQUENCE [LARGE SCALE GENOMIC DNA]</scope>
    <source>
        <strain evidence="3 4">OM05-15BH</strain>
    </source>
</reference>
<name>A0A3E5BPA0_9BACE</name>
<proteinExistence type="predicted"/>
<organism evidence="3 4">
    <name type="scientific">Bacteroides oleiciplenus</name>
    <dbReference type="NCBI Taxonomy" id="626931"/>
    <lineage>
        <taxon>Bacteria</taxon>
        <taxon>Pseudomonadati</taxon>
        <taxon>Bacteroidota</taxon>
        <taxon>Bacteroidia</taxon>
        <taxon>Bacteroidales</taxon>
        <taxon>Bacteroidaceae</taxon>
        <taxon>Bacteroides</taxon>
    </lineage>
</organism>
<dbReference type="InterPro" id="IPR006047">
    <property type="entry name" value="GH13_cat_dom"/>
</dbReference>
<evidence type="ECO:0000256" key="1">
    <source>
        <dbReference type="SAM" id="SignalP"/>
    </source>
</evidence>
<dbReference type="GO" id="GO:0004556">
    <property type="term" value="F:alpha-amylase activity"/>
    <property type="evidence" value="ECO:0007669"/>
    <property type="project" value="TreeGrafter"/>
</dbReference>
<feature type="signal peptide" evidence="1">
    <location>
        <begin position="1"/>
        <end position="18"/>
    </location>
</feature>
<keyword evidence="1" id="KW-0732">Signal</keyword>
<dbReference type="PANTHER" id="PTHR10357:SF205">
    <property type="entry name" value="O-GLYCOSYL HYDROLASE FAMILY 13"/>
    <property type="match status" value="1"/>
</dbReference>
<evidence type="ECO:0000259" key="2">
    <source>
        <dbReference type="SMART" id="SM00642"/>
    </source>
</evidence>
<dbReference type="RefSeq" id="WP_117723220.1">
    <property type="nucleotide sequence ID" value="NZ_QSUL01000002.1"/>
</dbReference>
<dbReference type="EMBL" id="QSUL01000002">
    <property type="protein sequence ID" value="RGN39203.1"/>
    <property type="molecule type" value="Genomic_DNA"/>
</dbReference>
<dbReference type="AlphaFoldDB" id="A0A3E5BPA0"/>
<comment type="caution">
    <text evidence="3">The sequence shown here is derived from an EMBL/GenBank/DDBJ whole genome shotgun (WGS) entry which is preliminary data.</text>
</comment>
<dbReference type="Proteomes" id="UP000260983">
    <property type="component" value="Unassembled WGS sequence"/>
</dbReference>
<dbReference type="Pfam" id="PF16657">
    <property type="entry name" value="Malt_amylase_C"/>
    <property type="match status" value="1"/>
</dbReference>
<dbReference type="InterPro" id="IPR013780">
    <property type="entry name" value="Glyco_hydro_b"/>
</dbReference>
<dbReference type="Gene3D" id="3.20.20.80">
    <property type="entry name" value="Glycosidases"/>
    <property type="match status" value="1"/>
</dbReference>
<sequence length="441" mass="49817">MKKYVCIISLLCLLVACAGNKQNGTAKKPAALPAVEDVVMYQVNPRVFAPEKSLRAVESRLDSIQALGINVVWFMPLNEVGQEKSVNSPYCVKDYKSVNPEFGTLDEFKGLVGACHQKGMSVIIDWVANHTSWDNAWIANKAWYTQDADGNIISPAGTGWNDVADLDFDNQEMRLAMIDAMKFWVTEIGIDGFRCDAADFVPFDFWKQALDSLRAIPEHPLLMLAEGKRRDHFDAGFDMNYSWDFLETLRDVLVKEAPAIALFHTDKAEYDTIPVGKVKLRFTTNHDEAAKMSPVKEFEDARGSMAAFVLTTYLHGGALIYGSQEVGYPEAINFFTYVPVDWTANGDLYQEYQRLMALYNEYPAIRKGEMKPFANADVLLFEKQDGKDRVLVAVNVRNREVSVALPQEWSGHVSKDLYSGSEQKLETELNLPAYQYRIFKF</sequence>
<evidence type="ECO:0000313" key="3">
    <source>
        <dbReference type="EMBL" id="RGN39203.1"/>
    </source>
</evidence>
<dbReference type="GO" id="GO:0009313">
    <property type="term" value="P:oligosaccharide catabolic process"/>
    <property type="evidence" value="ECO:0007669"/>
    <property type="project" value="TreeGrafter"/>
</dbReference>
<gene>
    <name evidence="3" type="ORF">DXB65_02345</name>
</gene>
<dbReference type="SUPFAM" id="SSF51011">
    <property type="entry name" value="Glycosyl hydrolase domain"/>
    <property type="match status" value="1"/>
</dbReference>
<dbReference type="Gene3D" id="2.60.40.1180">
    <property type="entry name" value="Golgi alpha-mannosidase II"/>
    <property type="match status" value="1"/>
</dbReference>
<feature type="chain" id="PRO_5017628718" evidence="1">
    <location>
        <begin position="19"/>
        <end position="441"/>
    </location>
</feature>
<accession>A0A3E5BPA0</accession>
<dbReference type="SUPFAM" id="SSF51445">
    <property type="entry name" value="(Trans)glycosidases"/>
    <property type="match status" value="1"/>
</dbReference>
<dbReference type="InterPro" id="IPR017853">
    <property type="entry name" value="GH"/>
</dbReference>
<evidence type="ECO:0000313" key="4">
    <source>
        <dbReference type="Proteomes" id="UP000260983"/>
    </source>
</evidence>
<dbReference type="PANTHER" id="PTHR10357">
    <property type="entry name" value="ALPHA-AMYLASE FAMILY MEMBER"/>
    <property type="match status" value="1"/>
</dbReference>
<dbReference type="Pfam" id="PF00128">
    <property type="entry name" value="Alpha-amylase"/>
    <property type="match status" value="2"/>
</dbReference>
<protein>
    <submittedName>
        <fullName evidence="3">Alpha-amylase</fullName>
    </submittedName>
</protein>
<dbReference type="InterPro" id="IPR032091">
    <property type="entry name" value="Malt_amylase-like_C"/>
</dbReference>
<dbReference type="CDD" id="cd11313">
    <property type="entry name" value="AmyAc_arch_bac_AmyA"/>
    <property type="match status" value="1"/>
</dbReference>
<dbReference type="SMART" id="SM00642">
    <property type="entry name" value="Aamy"/>
    <property type="match status" value="1"/>
</dbReference>
<dbReference type="PROSITE" id="PS51257">
    <property type="entry name" value="PROKAR_LIPOPROTEIN"/>
    <property type="match status" value="1"/>
</dbReference>